<dbReference type="EMBL" id="CAJNOT010000397">
    <property type="protein sequence ID" value="CAF0968265.1"/>
    <property type="molecule type" value="Genomic_DNA"/>
</dbReference>
<accession>A0A819Q6E8</accession>
<dbReference type="EMBL" id="CAJOBD010005299">
    <property type="protein sequence ID" value="CAF4026533.1"/>
    <property type="molecule type" value="Genomic_DNA"/>
</dbReference>
<protein>
    <recommendedName>
        <fullName evidence="3">SWIM-type domain-containing protein</fullName>
    </recommendedName>
</protein>
<dbReference type="GO" id="GO:0008270">
    <property type="term" value="F:zinc ion binding"/>
    <property type="evidence" value="ECO:0007669"/>
    <property type="project" value="UniProtKB-KW"/>
</dbReference>
<sequence>MTIKQEKQWSRYYTNRCHDGIKVHYRCNQVQFRGKQCDAAIYLHYPNDSDQVVLFRAVNEHDHTNSNQRKVFPEEAKKNIEELFDLKLKPKKIYEVLQEKNFKITFNQLKNYLVQLRKKKFGPSTLSLGQLESLCAEKSTVPQSDDEPFILSYYVNYADDIDDNQDVVDDDNKFRFFISMKRLLKIASASTRLHADATYKLNWQGFPVLIVGTSDFDRKLHPFGLAVCSDEQQQDFEFIFKSISDGVEKILQSTFMPEVLIADGSGAIRNAFTKIFNNSKMVMCWAHMRRNVNKKLNNIESYDARQEMLDDIDKLQLCESETIFKNASSLFMKKWSKREHDFSEYFEKEWLKTLDSWYEGYNNFTPSTNNSLEATNRVIKDEHTFRERHTLSRFFTIANDIVNRWSKSRNQNQTDPIIYSIEPTIALQKWTNAYHFAKSSKSVLQISSKRKGFTDYYIPAGEAQNITTNEIQKYKRKKWTSFDQFKDLQFRIWKITLSDNASEWKNGLCNCPSFFKEYICKHIIGMAIRLKFCKPPPSAKDIPLGEKRKRGRPRNATKALLLQ</sequence>
<keyword evidence="1" id="KW-0862">Zinc</keyword>
<dbReference type="PANTHER" id="PTHR31669">
    <property type="entry name" value="PROTEIN FAR1-RELATED SEQUENCE 10-RELATED"/>
    <property type="match status" value="1"/>
</dbReference>
<dbReference type="InterPro" id="IPR031052">
    <property type="entry name" value="FHY3/FAR1"/>
</dbReference>
<feature type="region of interest" description="Disordered" evidence="2">
    <location>
        <begin position="542"/>
        <end position="563"/>
    </location>
</feature>
<dbReference type="Proteomes" id="UP000663864">
    <property type="component" value="Unassembled WGS sequence"/>
</dbReference>
<evidence type="ECO:0000259" key="3">
    <source>
        <dbReference type="PROSITE" id="PS50966"/>
    </source>
</evidence>
<dbReference type="InterPro" id="IPR018289">
    <property type="entry name" value="MULE_transposase_dom"/>
</dbReference>
<reference evidence="5" key="1">
    <citation type="submission" date="2021-02" db="EMBL/GenBank/DDBJ databases">
        <authorList>
            <person name="Nowell W R."/>
        </authorList>
    </citation>
    <scope>NUCLEOTIDE SEQUENCE</scope>
</reference>
<proteinExistence type="predicted"/>
<gene>
    <name evidence="5" type="ORF">JBS370_LOCUS27723</name>
    <name evidence="4" type="ORF">ZHD862_LOCUS10865</name>
</gene>
<comment type="caution">
    <text evidence="5">The sequence shown here is derived from an EMBL/GenBank/DDBJ whole genome shotgun (WGS) entry which is preliminary data.</text>
</comment>
<dbReference type="InterPro" id="IPR007527">
    <property type="entry name" value="Znf_SWIM"/>
</dbReference>
<name>A0A819Q6E8_9BILA</name>
<dbReference type="GO" id="GO:0006355">
    <property type="term" value="P:regulation of DNA-templated transcription"/>
    <property type="evidence" value="ECO:0007669"/>
    <property type="project" value="InterPro"/>
</dbReference>
<dbReference type="PANTHER" id="PTHR31669:SF251">
    <property type="entry name" value="PROTEIN FAR1-RELATED SEQUENCE"/>
    <property type="match status" value="1"/>
</dbReference>
<organism evidence="5 6">
    <name type="scientific">Rotaria sordida</name>
    <dbReference type="NCBI Taxonomy" id="392033"/>
    <lineage>
        <taxon>Eukaryota</taxon>
        <taxon>Metazoa</taxon>
        <taxon>Spiralia</taxon>
        <taxon>Gnathifera</taxon>
        <taxon>Rotifera</taxon>
        <taxon>Eurotatoria</taxon>
        <taxon>Bdelloidea</taxon>
        <taxon>Philodinida</taxon>
        <taxon>Philodinidae</taxon>
        <taxon>Rotaria</taxon>
    </lineage>
</organism>
<dbReference type="Pfam" id="PF10551">
    <property type="entry name" value="MULE"/>
    <property type="match status" value="1"/>
</dbReference>
<keyword evidence="1" id="KW-0863">Zinc-finger</keyword>
<evidence type="ECO:0000313" key="6">
    <source>
        <dbReference type="Proteomes" id="UP000663836"/>
    </source>
</evidence>
<dbReference type="PROSITE" id="PS50966">
    <property type="entry name" value="ZF_SWIM"/>
    <property type="match status" value="1"/>
</dbReference>
<dbReference type="AlphaFoldDB" id="A0A819Q6E8"/>
<evidence type="ECO:0000256" key="2">
    <source>
        <dbReference type="SAM" id="MobiDB-lite"/>
    </source>
</evidence>
<keyword evidence="1" id="KW-0479">Metal-binding</keyword>
<feature type="domain" description="SWIM-type" evidence="3">
    <location>
        <begin position="493"/>
        <end position="531"/>
    </location>
</feature>
<evidence type="ECO:0000256" key="1">
    <source>
        <dbReference type="PROSITE-ProRule" id="PRU00325"/>
    </source>
</evidence>
<dbReference type="Proteomes" id="UP000663836">
    <property type="component" value="Unassembled WGS sequence"/>
</dbReference>
<evidence type="ECO:0000313" key="4">
    <source>
        <dbReference type="EMBL" id="CAF0968265.1"/>
    </source>
</evidence>
<evidence type="ECO:0000313" key="5">
    <source>
        <dbReference type="EMBL" id="CAF4026533.1"/>
    </source>
</evidence>